<reference evidence="20" key="1">
    <citation type="submission" date="2022-05" db="EMBL/GenBank/DDBJ databases">
        <authorList>
            <person name="Jo J.-H."/>
            <person name="Im W.-T."/>
        </authorList>
    </citation>
    <scope>NUCLEOTIDE SEQUENCE</scope>
    <source>
        <strain evidence="20">SE158</strain>
    </source>
</reference>
<evidence type="ECO:0000256" key="15">
    <source>
        <dbReference type="ARBA" id="ARBA00051245"/>
    </source>
</evidence>
<organism evidence="20 21">
    <name type="scientific">Sphingomonas alba</name>
    <dbReference type="NCBI Taxonomy" id="2908208"/>
    <lineage>
        <taxon>Bacteria</taxon>
        <taxon>Pseudomonadati</taxon>
        <taxon>Pseudomonadota</taxon>
        <taxon>Alphaproteobacteria</taxon>
        <taxon>Sphingomonadales</taxon>
        <taxon>Sphingomonadaceae</taxon>
        <taxon>Sphingomonas</taxon>
    </lineage>
</organism>
<evidence type="ECO:0000259" key="17">
    <source>
        <dbReference type="Pfam" id="PF02706"/>
    </source>
</evidence>
<evidence type="ECO:0000256" key="1">
    <source>
        <dbReference type="ARBA" id="ARBA00004429"/>
    </source>
</evidence>
<gene>
    <name evidence="20" type="ORF">LZ536_00415</name>
</gene>
<dbReference type="InterPro" id="IPR027417">
    <property type="entry name" value="P-loop_NTPase"/>
</dbReference>
<dbReference type="EMBL" id="JAMGBD010000001">
    <property type="protein sequence ID" value="MCL6682367.1"/>
    <property type="molecule type" value="Genomic_DNA"/>
</dbReference>
<proteinExistence type="inferred from homology"/>
<dbReference type="CDD" id="cd05387">
    <property type="entry name" value="BY-kinase"/>
    <property type="match status" value="1"/>
</dbReference>
<feature type="transmembrane region" description="Helical" evidence="16">
    <location>
        <begin position="52"/>
        <end position="71"/>
    </location>
</feature>
<evidence type="ECO:0000256" key="9">
    <source>
        <dbReference type="ARBA" id="ARBA00022741"/>
    </source>
</evidence>
<dbReference type="EC" id="2.7.10.2" evidence="4"/>
<evidence type="ECO:0000256" key="14">
    <source>
        <dbReference type="ARBA" id="ARBA00023137"/>
    </source>
</evidence>
<keyword evidence="12 16" id="KW-1133">Transmembrane helix</keyword>
<dbReference type="InterPro" id="IPR025669">
    <property type="entry name" value="AAA_dom"/>
</dbReference>
<evidence type="ECO:0000256" key="13">
    <source>
        <dbReference type="ARBA" id="ARBA00023136"/>
    </source>
</evidence>
<feature type="domain" description="Tyrosine-protein kinase G-rich" evidence="19">
    <location>
        <begin position="394"/>
        <end position="463"/>
    </location>
</feature>
<dbReference type="Pfam" id="PF13614">
    <property type="entry name" value="AAA_31"/>
    <property type="match status" value="1"/>
</dbReference>
<evidence type="ECO:0000256" key="4">
    <source>
        <dbReference type="ARBA" id="ARBA00011903"/>
    </source>
</evidence>
<keyword evidence="10" id="KW-0418">Kinase</keyword>
<dbReference type="Pfam" id="PF13807">
    <property type="entry name" value="GNVR"/>
    <property type="match status" value="1"/>
</dbReference>
<dbReference type="PANTHER" id="PTHR32309">
    <property type="entry name" value="TYROSINE-PROTEIN KINASE"/>
    <property type="match status" value="1"/>
</dbReference>
<evidence type="ECO:0000313" key="20">
    <source>
        <dbReference type="EMBL" id="MCL6682367.1"/>
    </source>
</evidence>
<protein>
    <recommendedName>
        <fullName evidence="4">non-specific protein-tyrosine kinase</fullName>
        <ecNumber evidence="4">2.7.10.2</ecNumber>
    </recommendedName>
</protein>
<dbReference type="InterPro" id="IPR005702">
    <property type="entry name" value="Wzc-like_C"/>
</dbReference>
<comment type="subcellular location">
    <subcellularLocation>
        <location evidence="1">Cell inner membrane</location>
        <topology evidence="1">Multi-pass membrane protein</topology>
    </subcellularLocation>
</comment>
<evidence type="ECO:0000256" key="10">
    <source>
        <dbReference type="ARBA" id="ARBA00022777"/>
    </source>
</evidence>
<evidence type="ECO:0000259" key="18">
    <source>
        <dbReference type="Pfam" id="PF13614"/>
    </source>
</evidence>
<comment type="similarity">
    <text evidence="2">Belongs to the CpsD/CapB family.</text>
</comment>
<dbReference type="RefSeq" id="WP_249846344.1">
    <property type="nucleotide sequence ID" value="NZ_JAMGBD010000001.1"/>
</dbReference>
<evidence type="ECO:0000256" key="12">
    <source>
        <dbReference type="ARBA" id="ARBA00022989"/>
    </source>
</evidence>
<dbReference type="Gene3D" id="3.40.50.300">
    <property type="entry name" value="P-loop containing nucleotide triphosphate hydrolases"/>
    <property type="match status" value="1"/>
</dbReference>
<evidence type="ECO:0000256" key="11">
    <source>
        <dbReference type="ARBA" id="ARBA00022840"/>
    </source>
</evidence>
<dbReference type="Pfam" id="PF02706">
    <property type="entry name" value="Wzz"/>
    <property type="match status" value="1"/>
</dbReference>
<keyword evidence="6" id="KW-0997">Cell inner membrane</keyword>
<evidence type="ECO:0000256" key="6">
    <source>
        <dbReference type="ARBA" id="ARBA00022519"/>
    </source>
</evidence>
<feature type="domain" description="AAA" evidence="18">
    <location>
        <begin position="543"/>
        <end position="658"/>
    </location>
</feature>
<sequence>MGNDVALTPGERQALVDPFSPTRGHGLHWQPAQSERSLDFASIVRILREHRWLILGAVVAGLVFAVIVTLMTKPLYRADVILEVNPPNVEVMDENKRENAGPSTDSWDILNTQVGLIRSRSLAERVAQDLNLAADPNVVGTQGDAATRMKIAATVVQSGLKVEVPESGQLVSYSYVSPSPQLAARIANGIADSFIDSGLQRRYDASAYARRFLQQQIAKTRGDLEKSERELVAYAQAEGIINTATGEPGSAGGDASSLQGESLVSLNKALADATARRVLAEGNYRQAQIAGAADAAQDTSALRQARASLEAEYQEKRTLMKPDHPDMLSLRSRIDELDRQIAREGGVAAGGRANTLLAEYRAAASAERALQGRVASLKGSVLDLRGRSIRYNILQRDVDTNRGLYDALLQRYKQIGVAGGVGASPVSIVDRAEVPPGPFKPNLLYNLLAGLGLGLLAGVAGALGLEFLHDTIKTREDVRSKLDLACLGVVPRQRGKGSVVEDLKDPASPVSEAYSAILAALRFSTEHGAPKSMLITSTEPAEGKSSSAFALAQNYSRRGESVLLIDADLRRPAFRGASDRQGLTKLLTNDEPVRGHILETQFENLWLLPCGPTPPNPADLLATGRFKEVLREASEHFDRIVIDGPPVIGLADATLLAAVVGDVMMVVESGRTKTRAARDAADRVQASGAKIVGVALTKSTDEGSHYGYRSYRYGYKRIDEPKNEIVMISHQPES</sequence>
<keyword evidence="14" id="KW-0829">Tyrosine-protein kinase</keyword>
<evidence type="ECO:0000259" key="19">
    <source>
        <dbReference type="Pfam" id="PF13807"/>
    </source>
</evidence>
<comment type="catalytic activity">
    <reaction evidence="15">
        <text>L-tyrosyl-[protein] + ATP = O-phospho-L-tyrosyl-[protein] + ADP + H(+)</text>
        <dbReference type="Rhea" id="RHEA:10596"/>
        <dbReference type="Rhea" id="RHEA-COMP:10136"/>
        <dbReference type="Rhea" id="RHEA-COMP:20101"/>
        <dbReference type="ChEBI" id="CHEBI:15378"/>
        <dbReference type="ChEBI" id="CHEBI:30616"/>
        <dbReference type="ChEBI" id="CHEBI:46858"/>
        <dbReference type="ChEBI" id="CHEBI:61978"/>
        <dbReference type="ChEBI" id="CHEBI:456216"/>
        <dbReference type="EC" id="2.7.10.2"/>
    </reaction>
</comment>
<dbReference type="SUPFAM" id="SSF52540">
    <property type="entry name" value="P-loop containing nucleoside triphosphate hydrolases"/>
    <property type="match status" value="1"/>
</dbReference>
<dbReference type="Proteomes" id="UP001165363">
    <property type="component" value="Unassembled WGS sequence"/>
</dbReference>
<dbReference type="InterPro" id="IPR050445">
    <property type="entry name" value="Bact_polysacc_biosynth/exp"/>
</dbReference>
<keyword evidence="5" id="KW-1003">Cell membrane</keyword>
<keyword evidence="7 20" id="KW-0808">Transferase</keyword>
<dbReference type="PANTHER" id="PTHR32309:SF13">
    <property type="entry name" value="FERRIC ENTEROBACTIN TRANSPORT PROTEIN FEPE"/>
    <property type="match status" value="1"/>
</dbReference>
<dbReference type="GO" id="GO:0004715">
    <property type="term" value="F:non-membrane spanning protein tyrosine kinase activity"/>
    <property type="evidence" value="ECO:0007669"/>
    <property type="project" value="UniProtKB-EC"/>
</dbReference>
<keyword evidence="8 16" id="KW-0812">Transmembrane</keyword>
<evidence type="ECO:0000256" key="3">
    <source>
        <dbReference type="ARBA" id="ARBA00008883"/>
    </source>
</evidence>
<dbReference type="InterPro" id="IPR003856">
    <property type="entry name" value="LPS_length_determ_N"/>
</dbReference>
<evidence type="ECO:0000256" key="16">
    <source>
        <dbReference type="SAM" id="Phobius"/>
    </source>
</evidence>
<evidence type="ECO:0000256" key="5">
    <source>
        <dbReference type="ARBA" id="ARBA00022475"/>
    </source>
</evidence>
<accession>A0ABT0RIE2</accession>
<evidence type="ECO:0000256" key="8">
    <source>
        <dbReference type="ARBA" id="ARBA00022692"/>
    </source>
</evidence>
<evidence type="ECO:0000313" key="21">
    <source>
        <dbReference type="Proteomes" id="UP001165363"/>
    </source>
</evidence>
<keyword evidence="9" id="KW-0547">Nucleotide-binding</keyword>
<comment type="similarity">
    <text evidence="3">Belongs to the etk/wzc family.</text>
</comment>
<keyword evidence="11" id="KW-0067">ATP-binding</keyword>
<name>A0ABT0RIE2_9SPHN</name>
<dbReference type="InterPro" id="IPR032807">
    <property type="entry name" value="GNVR"/>
</dbReference>
<feature type="domain" description="Polysaccharide chain length determinant N-terminal" evidence="17">
    <location>
        <begin position="37"/>
        <end position="130"/>
    </location>
</feature>
<keyword evidence="21" id="KW-1185">Reference proteome</keyword>
<keyword evidence="13 16" id="KW-0472">Membrane</keyword>
<comment type="caution">
    <text evidence="20">The sequence shown here is derived from an EMBL/GenBank/DDBJ whole genome shotgun (WGS) entry which is preliminary data.</text>
</comment>
<dbReference type="NCBIfam" id="TIGR01007">
    <property type="entry name" value="eps_fam"/>
    <property type="match status" value="1"/>
</dbReference>
<evidence type="ECO:0000256" key="2">
    <source>
        <dbReference type="ARBA" id="ARBA00007316"/>
    </source>
</evidence>
<evidence type="ECO:0000256" key="7">
    <source>
        <dbReference type="ARBA" id="ARBA00022679"/>
    </source>
</evidence>